<name>A0A9P6PQC2_9FUNG</name>
<comment type="caution">
    <text evidence="4">The sequence shown here is derived from an EMBL/GenBank/DDBJ whole genome shotgun (WGS) entry which is preliminary data.</text>
</comment>
<feature type="region of interest" description="Disordered" evidence="2">
    <location>
        <begin position="113"/>
        <end position="178"/>
    </location>
</feature>
<dbReference type="Proteomes" id="UP000726737">
    <property type="component" value="Unassembled WGS sequence"/>
</dbReference>
<gene>
    <name evidence="4" type="ORF">BG011_008318</name>
</gene>
<evidence type="ECO:0000256" key="1">
    <source>
        <dbReference type="ARBA" id="ARBA00023125"/>
    </source>
</evidence>
<feature type="domain" description="Cas12f1-like TNB" evidence="3">
    <location>
        <begin position="14"/>
        <end position="74"/>
    </location>
</feature>
<keyword evidence="5" id="KW-1185">Reference proteome</keyword>
<organism evidence="4 5">
    <name type="scientific">Mortierella polycephala</name>
    <dbReference type="NCBI Taxonomy" id="41804"/>
    <lineage>
        <taxon>Eukaryota</taxon>
        <taxon>Fungi</taxon>
        <taxon>Fungi incertae sedis</taxon>
        <taxon>Mucoromycota</taxon>
        <taxon>Mortierellomycotina</taxon>
        <taxon>Mortierellomycetes</taxon>
        <taxon>Mortierellales</taxon>
        <taxon>Mortierellaceae</taxon>
        <taxon>Mortierella</taxon>
    </lineage>
</organism>
<dbReference type="AlphaFoldDB" id="A0A9P6PQC2"/>
<accession>A0A9P6PQC2</accession>
<dbReference type="GO" id="GO:0003677">
    <property type="term" value="F:DNA binding"/>
    <property type="evidence" value="ECO:0007669"/>
    <property type="project" value="UniProtKB-KW"/>
</dbReference>
<keyword evidence="1" id="KW-0238">DNA-binding</keyword>
<dbReference type="OrthoDB" id="2431340at2759"/>
<dbReference type="InterPro" id="IPR010095">
    <property type="entry name" value="Cas12f1-like_TNB"/>
</dbReference>
<evidence type="ECO:0000256" key="2">
    <source>
        <dbReference type="SAM" id="MobiDB-lite"/>
    </source>
</evidence>
<dbReference type="EMBL" id="JAAAJA010000681">
    <property type="protein sequence ID" value="KAG0250483.1"/>
    <property type="molecule type" value="Genomic_DNA"/>
</dbReference>
<sequence length="178" mass="19605">MDCIKSDVQGYLGTLLKYGLAHALGYIVVGVNEYYTSKKCPTCRQFVVQVEIRKLYCKTCKTYMHRDVMAGHNICNIVRGYLMHQRRPLYLQPVDAMGNYIWEQPSTRLQTYFSSNGGGSTSSSSTGNSSSSSSTSTHSSLVSSVGQDGSLRLKRIASEGSATSRLPKRGASMLRPQL</sequence>
<dbReference type="Pfam" id="PF07282">
    <property type="entry name" value="Cas12f1-like_TNB"/>
    <property type="match status" value="1"/>
</dbReference>
<reference evidence="4" key="1">
    <citation type="journal article" date="2020" name="Fungal Divers.">
        <title>Resolving the Mortierellaceae phylogeny through synthesis of multi-gene phylogenetics and phylogenomics.</title>
        <authorList>
            <person name="Vandepol N."/>
            <person name="Liber J."/>
            <person name="Desiro A."/>
            <person name="Na H."/>
            <person name="Kennedy M."/>
            <person name="Barry K."/>
            <person name="Grigoriev I.V."/>
            <person name="Miller A.N."/>
            <person name="O'Donnell K."/>
            <person name="Stajich J.E."/>
            <person name="Bonito G."/>
        </authorList>
    </citation>
    <scope>NUCLEOTIDE SEQUENCE</scope>
    <source>
        <strain evidence="4">KOD948</strain>
    </source>
</reference>
<proteinExistence type="predicted"/>
<feature type="compositionally biased region" description="Low complexity" evidence="2">
    <location>
        <begin position="121"/>
        <end position="146"/>
    </location>
</feature>
<protein>
    <recommendedName>
        <fullName evidence="3">Cas12f1-like TNB domain-containing protein</fullName>
    </recommendedName>
</protein>
<evidence type="ECO:0000259" key="3">
    <source>
        <dbReference type="Pfam" id="PF07282"/>
    </source>
</evidence>
<evidence type="ECO:0000313" key="4">
    <source>
        <dbReference type="EMBL" id="KAG0250483.1"/>
    </source>
</evidence>
<evidence type="ECO:0000313" key="5">
    <source>
        <dbReference type="Proteomes" id="UP000726737"/>
    </source>
</evidence>